<comment type="subcellular location">
    <subcellularLocation>
        <location evidence="2">Secreted</location>
    </subcellularLocation>
</comment>
<keyword evidence="13" id="KW-0732">Signal</keyword>
<accession>A0A6M2DY38</accession>
<dbReference type="InterPro" id="IPR007484">
    <property type="entry name" value="Peptidase_M28"/>
</dbReference>
<evidence type="ECO:0000256" key="4">
    <source>
        <dbReference type="ARBA" id="ARBA00012012"/>
    </source>
</evidence>
<sequence length="344" mass="39893">MFNSFLLNVCCTILLSRQISCARLYEERRLHNAYDLSDSEIEHISGMSDMEKFENTLDKILIPRVVGTPNHTKVKRYIISELKRLGVAVETDKFKQHAPGFGQLEFENIIGRINPNATRYIVLACHYDSKYFPDDEFFGATDSAVPCAMMLNLVEIMNPFFKDSSKVSLKLIFFDGEEAFQEWGPRDSIYGAKHLAAKWHSMPYPRNNRENSSELDRIDVLILLDLLGSSNPKFYSYFKETERWYLRFMNLEEKLSNLGLLNSCAHCRKPKPYFQPRSRSGGIEDDHIPFLQRDVPILHLIPTPFPPVWHTPADDKTALDMNTIENLNKLLRLFIAEYLHLNPH</sequence>
<evidence type="ECO:0000259" key="14">
    <source>
        <dbReference type="Pfam" id="PF04389"/>
    </source>
</evidence>
<dbReference type="EC" id="2.3.2.5" evidence="4"/>
<evidence type="ECO:0000256" key="1">
    <source>
        <dbReference type="ARBA" id="ARBA00000001"/>
    </source>
</evidence>
<feature type="chain" id="PRO_5026955426" description="Glutaminyl-peptide cyclotransferase" evidence="13">
    <location>
        <begin position="22"/>
        <end position="344"/>
    </location>
</feature>
<protein>
    <recommendedName>
        <fullName evidence="5">Glutaminyl-peptide cyclotransferase</fullName>
        <ecNumber evidence="4">2.3.2.5</ecNumber>
    </recommendedName>
</protein>
<dbReference type="Gene3D" id="3.40.630.10">
    <property type="entry name" value="Zn peptidases"/>
    <property type="match status" value="1"/>
</dbReference>
<evidence type="ECO:0000313" key="15">
    <source>
        <dbReference type="EMBL" id="NOV50944.1"/>
    </source>
</evidence>
<keyword evidence="11" id="KW-0012">Acyltransferase</keyword>
<evidence type="ECO:0000256" key="11">
    <source>
        <dbReference type="ARBA" id="ARBA00023315"/>
    </source>
</evidence>
<dbReference type="SUPFAM" id="SSF53187">
    <property type="entry name" value="Zn-dependent exopeptidases"/>
    <property type="match status" value="1"/>
</dbReference>
<evidence type="ECO:0000256" key="8">
    <source>
        <dbReference type="ARBA" id="ARBA00022723"/>
    </source>
</evidence>
<dbReference type="GO" id="GO:0005576">
    <property type="term" value="C:extracellular region"/>
    <property type="evidence" value="ECO:0007669"/>
    <property type="project" value="UniProtKB-SubCell"/>
</dbReference>
<dbReference type="InterPro" id="IPR040234">
    <property type="entry name" value="QC/QCL"/>
</dbReference>
<keyword evidence="7" id="KW-0808">Transferase</keyword>
<proteinExistence type="inferred from homology"/>
<dbReference type="EMBL" id="GIIL01007218">
    <property type="protein sequence ID" value="NOV50944.1"/>
    <property type="molecule type" value="Transcribed_RNA"/>
</dbReference>
<keyword evidence="10" id="KW-1015">Disulfide bond</keyword>
<feature type="signal peptide" evidence="13">
    <location>
        <begin position="1"/>
        <end position="21"/>
    </location>
</feature>
<dbReference type="PANTHER" id="PTHR12283">
    <property type="entry name" value="GLUTAMINYL-PEPTIDE CYCLOTRANSFERASE"/>
    <property type="match status" value="1"/>
</dbReference>
<comment type="function">
    <text evidence="12">Acts as a glutaminyl-peptide cyclotransferase. Responsible for the biosynthesis of pyroglutamyl peptides. Might be more efficient in the conversion of tri and tetrapeptides in vitro. Might have a relative preference for substrates containing hydrophobic amino acids in vitro.</text>
</comment>
<keyword evidence="6" id="KW-0964">Secreted</keyword>
<dbReference type="CDD" id="cd03880">
    <property type="entry name" value="M28_QC_like"/>
    <property type="match status" value="1"/>
</dbReference>
<reference evidence="15" key="1">
    <citation type="submission" date="2020-03" db="EMBL/GenBank/DDBJ databases">
        <title>Transcriptomic Profiling of the Digestive Tract of the Rat Flea, Xenopsylla cheopis, Following Blood Feeding and Infection with Yersinia pestis.</title>
        <authorList>
            <person name="Bland D.M."/>
            <person name="Martens C.A."/>
            <person name="Virtaneva K."/>
            <person name="Kanakabandi K."/>
            <person name="Long D."/>
            <person name="Rosenke R."/>
            <person name="Saturday G.A."/>
            <person name="Hoyt F.H."/>
            <person name="Bruno D.P."/>
            <person name="Ribeiro J.M.C."/>
            <person name="Hinnebusch J."/>
        </authorList>
    </citation>
    <scope>NUCLEOTIDE SEQUENCE</scope>
</reference>
<organism evidence="15">
    <name type="scientific">Xenopsylla cheopis</name>
    <name type="common">Oriental rat flea</name>
    <name type="synonym">Pulex cheopis</name>
    <dbReference type="NCBI Taxonomy" id="163159"/>
    <lineage>
        <taxon>Eukaryota</taxon>
        <taxon>Metazoa</taxon>
        <taxon>Ecdysozoa</taxon>
        <taxon>Arthropoda</taxon>
        <taxon>Hexapoda</taxon>
        <taxon>Insecta</taxon>
        <taxon>Pterygota</taxon>
        <taxon>Neoptera</taxon>
        <taxon>Endopterygota</taxon>
        <taxon>Siphonaptera</taxon>
        <taxon>Pulicidae</taxon>
        <taxon>Xenopsyllinae</taxon>
        <taxon>Xenopsylla</taxon>
    </lineage>
</organism>
<comment type="similarity">
    <text evidence="3">Belongs to the glutaminyl-peptide cyclotransferase family.</text>
</comment>
<dbReference type="InterPro" id="IPR037457">
    <property type="entry name" value="M28_QC"/>
</dbReference>
<keyword evidence="8" id="KW-0479">Metal-binding</keyword>
<name>A0A6M2DY38_XENCH</name>
<dbReference type="PANTHER" id="PTHR12283:SF6">
    <property type="entry name" value="GLUTAMINYL-PEPTIDE CYCLOTRANSFERASE-RELATED"/>
    <property type="match status" value="1"/>
</dbReference>
<feature type="domain" description="Peptidase M28" evidence="14">
    <location>
        <begin position="108"/>
        <end position="333"/>
    </location>
</feature>
<keyword evidence="9" id="KW-0862">Zinc</keyword>
<evidence type="ECO:0000256" key="6">
    <source>
        <dbReference type="ARBA" id="ARBA00022525"/>
    </source>
</evidence>
<comment type="catalytic activity">
    <reaction evidence="1">
        <text>N-terminal L-glutaminyl-[peptide] = N-terminal 5-oxo-L-prolyl-[peptide] + NH4(+)</text>
        <dbReference type="Rhea" id="RHEA:23652"/>
        <dbReference type="Rhea" id="RHEA-COMP:11736"/>
        <dbReference type="Rhea" id="RHEA-COMP:11846"/>
        <dbReference type="ChEBI" id="CHEBI:28938"/>
        <dbReference type="ChEBI" id="CHEBI:64722"/>
        <dbReference type="ChEBI" id="CHEBI:87215"/>
        <dbReference type="EC" id="2.3.2.5"/>
    </reaction>
</comment>
<evidence type="ECO:0000256" key="10">
    <source>
        <dbReference type="ARBA" id="ARBA00023157"/>
    </source>
</evidence>
<evidence type="ECO:0000256" key="12">
    <source>
        <dbReference type="ARBA" id="ARBA00057903"/>
    </source>
</evidence>
<dbReference type="GO" id="GO:0016603">
    <property type="term" value="F:glutaminyl-peptide cyclotransferase activity"/>
    <property type="evidence" value="ECO:0007669"/>
    <property type="project" value="UniProtKB-EC"/>
</dbReference>
<evidence type="ECO:0000256" key="5">
    <source>
        <dbReference type="ARBA" id="ARBA00016861"/>
    </source>
</evidence>
<dbReference type="AlphaFoldDB" id="A0A6M2DY38"/>
<dbReference type="GO" id="GO:0008270">
    <property type="term" value="F:zinc ion binding"/>
    <property type="evidence" value="ECO:0007669"/>
    <property type="project" value="TreeGrafter"/>
</dbReference>
<evidence type="ECO:0000256" key="7">
    <source>
        <dbReference type="ARBA" id="ARBA00022679"/>
    </source>
</evidence>
<evidence type="ECO:0000256" key="13">
    <source>
        <dbReference type="SAM" id="SignalP"/>
    </source>
</evidence>
<evidence type="ECO:0000256" key="9">
    <source>
        <dbReference type="ARBA" id="ARBA00022833"/>
    </source>
</evidence>
<evidence type="ECO:0000256" key="3">
    <source>
        <dbReference type="ARBA" id="ARBA00006014"/>
    </source>
</evidence>
<evidence type="ECO:0000256" key="2">
    <source>
        <dbReference type="ARBA" id="ARBA00004613"/>
    </source>
</evidence>
<dbReference type="Pfam" id="PF04389">
    <property type="entry name" value="Peptidase_M28"/>
    <property type="match status" value="1"/>
</dbReference>
<dbReference type="FunFam" id="3.40.630.10:FF:000029">
    <property type="entry name" value="Glutaminyl-peptide cyclotransferase"/>
    <property type="match status" value="1"/>
</dbReference>